<organism evidence="1 2">
    <name type="scientific">Brachionus calyciflorus</name>
    <dbReference type="NCBI Taxonomy" id="104777"/>
    <lineage>
        <taxon>Eukaryota</taxon>
        <taxon>Metazoa</taxon>
        <taxon>Spiralia</taxon>
        <taxon>Gnathifera</taxon>
        <taxon>Rotifera</taxon>
        <taxon>Eurotatoria</taxon>
        <taxon>Monogononta</taxon>
        <taxon>Pseudotrocha</taxon>
        <taxon>Ploima</taxon>
        <taxon>Brachionidae</taxon>
        <taxon>Brachionus</taxon>
    </lineage>
</organism>
<accession>A0A814AP83</accession>
<evidence type="ECO:0000313" key="1">
    <source>
        <dbReference type="EMBL" id="CAF0917614.1"/>
    </source>
</evidence>
<dbReference type="Proteomes" id="UP000663879">
    <property type="component" value="Unassembled WGS sequence"/>
</dbReference>
<keyword evidence="2" id="KW-1185">Reference proteome</keyword>
<dbReference type="EMBL" id="CAJNOC010002185">
    <property type="protein sequence ID" value="CAF0917614.1"/>
    <property type="molecule type" value="Genomic_DNA"/>
</dbReference>
<dbReference type="AlphaFoldDB" id="A0A814AP83"/>
<dbReference type="OrthoDB" id="10214987at2759"/>
<gene>
    <name evidence="1" type="ORF">OXX778_LOCUS12231</name>
</gene>
<protein>
    <submittedName>
        <fullName evidence="1">Uncharacterized protein</fullName>
    </submittedName>
</protein>
<proteinExistence type="predicted"/>
<evidence type="ECO:0000313" key="2">
    <source>
        <dbReference type="Proteomes" id="UP000663879"/>
    </source>
</evidence>
<reference evidence="1" key="1">
    <citation type="submission" date="2021-02" db="EMBL/GenBank/DDBJ databases">
        <authorList>
            <person name="Nowell W R."/>
        </authorList>
    </citation>
    <scope>NUCLEOTIDE SEQUENCE</scope>
    <source>
        <strain evidence="1">Ploen Becks lab</strain>
    </source>
</reference>
<comment type="caution">
    <text evidence="1">The sequence shown here is derived from an EMBL/GenBank/DDBJ whole genome shotgun (WGS) entry which is preliminary data.</text>
</comment>
<name>A0A814AP83_9BILA</name>
<sequence>MAKYYSVKQDIFATKAVPNSKNKYLVNILLKHKKSVDWISCVLKLALKLGDENLISLGESALKLALKANIKIPPEILSEWKLEEEPVKKPKDEVQPDEEKFDDALEPEITDPNFIDILKALTKSLNINKSLRIETLKSPSQNVKGNDSVDSIASLKIPVNKKLNCLEKEIINSSSKFSTSCTFEINNKNKDCLIDTGALTSFISGKYASQENFKRDPIKNPKNWIPANCSHLEINGQCSLNLNYYRF</sequence>